<evidence type="ECO:0000256" key="10">
    <source>
        <dbReference type="SAM" id="SignalP"/>
    </source>
</evidence>
<keyword evidence="10" id="KW-0732">Signal</keyword>
<proteinExistence type="inferred from homology"/>
<feature type="domain" description="TonB-dependent receptor plug" evidence="12">
    <location>
        <begin position="59"/>
        <end position="173"/>
    </location>
</feature>
<dbReference type="Gene3D" id="2.40.170.20">
    <property type="entry name" value="TonB-dependent receptor, beta-barrel domain"/>
    <property type="match status" value="1"/>
</dbReference>
<evidence type="ECO:0000259" key="11">
    <source>
        <dbReference type="Pfam" id="PF00593"/>
    </source>
</evidence>
<keyword evidence="4 8" id="KW-0812">Transmembrane</keyword>
<organism evidence="13 14">
    <name type="scientific">Neiella marina</name>
    <dbReference type="NCBI Taxonomy" id="508461"/>
    <lineage>
        <taxon>Bacteria</taxon>
        <taxon>Pseudomonadati</taxon>
        <taxon>Pseudomonadota</taxon>
        <taxon>Gammaproteobacteria</taxon>
        <taxon>Alteromonadales</taxon>
        <taxon>Echinimonadaceae</taxon>
        <taxon>Neiella</taxon>
    </lineage>
</organism>
<dbReference type="InterPro" id="IPR036942">
    <property type="entry name" value="Beta-barrel_TonB_sf"/>
</dbReference>
<evidence type="ECO:0000256" key="3">
    <source>
        <dbReference type="ARBA" id="ARBA00022452"/>
    </source>
</evidence>
<keyword evidence="3 8" id="KW-1134">Transmembrane beta strand</keyword>
<evidence type="ECO:0000256" key="1">
    <source>
        <dbReference type="ARBA" id="ARBA00004571"/>
    </source>
</evidence>
<sequence>MFASNKLAAAVRFAVFGVAAASTVAVAPAIAAEETTEAKKGDAERIQVTGSRIKRTDLEATSPISVFDEESIQISGVNQIASFINRLPSAGVPGSTDTGTNFRTTTTGLNTVDLRNLGSERTLILVNGRRHIGGSAGSTTVDVSMIPVNLVERVEVVTGGAAAVYGSEAIAGVINFIMKDNFEGLQIDTRYGDSDLGGAEEKDISATVGGNFAGDKGNAVVYIGYSRKDPLYSRDRKMSEADAVNSSFGPKGNFLIGSGTPNAALITQDESTGLWDKPFVAAEDGFNRNGERIIRVPSERYQMNANITYDITDEMRFFTETSYNQLTSDSRLEPTITGEFISVGNSIPNIRIPLANPFVPDELRDAALVANPDAEEITMYRRFVELGPRTSDVQRKVFRTAFGLEGTIADTWDYEVYYQYGNFSQDQTNGGVFNTLNFYNALRVEEDGEGGYQCADDFARDLGCVPINVFGRGSIEGAALDWVSVDSQLTSRMEQEAIGAVISGPVFELPAGEVVMAVGYDWREEESKFNSDSLAQSGLTSGNTTPNTKGDYDVHEFFVEGIVPVLDGAPFADYLGFEFAARHSDYSTVGTNSTYKVGLDWRPTEDLMVRGSISTAVRAPSINDLFDPGSETFRDVVDPCALGGRGGTSATGETYEEQSAEVQANCATIPGTATLDPFAINIRSAGGLAAGNPDLEEEESDTKTFGFVYSPSQVEGLSMTVDYYKITVDDAINGFTAQTTADQCVRQSSFPSNPFCSLIERDPNTGLILRIDDKVINVATFEAEGVDFTIDYGMDFYGGDLMFNLIGNHSMTNDFEPFAGGEKVDSQGEIGAPDWKANFGTTYANGDYQVAWTMRYLDGVYVENDSKETYGTIGSYTYHDLNARYYFNDNFEFFAGVDNLFDKKPPFLGQGVPGDVTGTNTAADVYDAVRRYYYVGVTAKF</sequence>
<dbReference type="InterPro" id="IPR037066">
    <property type="entry name" value="Plug_dom_sf"/>
</dbReference>
<dbReference type="Gene3D" id="2.170.130.10">
    <property type="entry name" value="TonB-dependent receptor, plug domain"/>
    <property type="match status" value="1"/>
</dbReference>
<accession>A0A8J2XP96</accession>
<comment type="subcellular location">
    <subcellularLocation>
        <location evidence="1 8">Cell outer membrane</location>
        <topology evidence="1 8">Multi-pass membrane protein</topology>
    </subcellularLocation>
</comment>
<dbReference type="SUPFAM" id="SSF56935">
    <property type="entry name" value="Porins"/>
    <property type="match status" value="1"/>
</dbReference>
<dbReference type="GO" id="GO:0009279">
    <property type="term" value="C:cell outer membrane"/>
    <property type="evidence" value="ECO:0007669"/>
    <property type="project" value="UniProtKB-SubCell"/>
</dbReference>
<evidence type="ECO:0000259" key="12">
    <source>
        <dbReference type="Pfam" id="PF07715"/>
    </source>
</evidence>
<evidence type="ECO:0000256" key="2">
    <source>
        <dbReference type="ARBA" id="ARBA00022448"/>
    </source>
</evidence>
<gene>
    <name evidence="13" type="primary">btuB</name>
    <name evidence="13" type="ORF">GCM10011369_31540</name>
</gene>
<evidence type="ECO:0000256" key="7">
    <source>
        <dbReference type="ARBA" id="ARBA00023237"/>
    </source>
</evidence>
<comment type="similarity">
    <text evidence="8 9">Belongs to the TonB-dependent receptor family.</text>
</comment>
<evidence type="ECO:0000313" key="13">
    <source>
        <dbReference type="EMBL" id="GGA87156.1"/>
    </source>
</evidence>
<keyword evidence="7 8" id="KW-0998">Cell outer membrane</keyword>
<dbReference type="Pfam" id="PF00593">
    <property type="entry name" value="TonB_dep_Rec_b-barrel"/>
    <property type="match status" value="1"/>
</dbReference>
<evidence type="ECO:0000256" key="8">
    <source>
        <dbReference type="PROSITE-ProRule" id="PRU01360"/>
    </source>
</evidence>
<name>A0A8J2XP96_9GAMM</name>
<evidence type="ECO:0000256" key="4">
    <source>
        <dbReference type="ARBA" id="ARBA00022692"/>
    </source>
</evidence>
<comment type="caution">
    <text evidence="13">The sequence shown here is derived from an EMBL/GenBank/DDBJ whole genome shotgun (WGS) entry which is preliminary data.</text>
</comment>
<dbReference type="InterPro" id="IPR012910">
    <property type="entry name" value="Plug_dom"/>
</dbReference>
<dbReference type="PROSITE" id="PS52016">
    <property type="entry name" value="TONB_DEPENDENT_REC_3"/>
    <property type="match status" value="1"/>
</dbReference>
<evidence type="ECO:0000313" key="14">
    <source>
        <dbReference type="Proteomes" id="UP000619743"/>
    </source>
</evidence>
<keyword evidence="13" id="KW-0675">Receptor</keyword>
<dbReference type="InterPro" id="IPR039426">
    <property type="entry name" value="TonB-dep_rcpt-like"/>
</dbReference>
<dbReference type="Proteomes" id="UP000619743">
    <property type="component" value="Unassembled WGS sequence"/>
</dbReference>
<keyword evidence="2 8" id="KW-0813">Transport</keyword>
<dbReference type="InterPro" id="IPR000531">
    <property type="entry name" value="Beta-barrel_TonB"/>
</dbReference>
<reference evidence="14" key="1">
    <citation type="journal article" date="2019" name="Int. J. Syst. Evol. Microbiol.">
        <title>The Global Catalogue of Microorganisms (GCM) 10K type strain sequencing project: providing services to taxonomists for standard genome sequencing and annotation.</title>
        <authorList>
            <consortium name="The Broad Institute Genomics Platform"/>
            <consortium name="The Broad Institute Genome Sequencing Center for Infectious Disease"/>
            <person name="Wu L."/>
            <person name="Ma J."/>
        </authorList>
    </citation>
    <scope>NUCLEOTIDE SEQUENCE [LARGE SCALE GENOMIC DNA]</scope>
    <source>
        <strain evidence="14">CGMCC 1.10130</strain>
    </source>
</reference>
<keyword evidence="5 9" id="KW-0798">TonB box</keyword>
<feature type="signal peptide" evidence="10">
    <location>
        <begin position="1"/>
        <end position="31"/>
    </location>
</feature>
<dbReference type="OrthoDB" id="176248at2"/>
<feature type="chain" id="PRO_5035324527" evidence="10">
    <location>
        <begin position="32"/>
        <end position="941"/>
    </location>
</feature>
<protein>
    <submittedName>
        <fullName evidence="13">TonB-dependent receptor</fullName>
    </submittedName>
</protein>
<keyword evidence="6 8" id="KW-0472">Membrane</keyword>
<evidence type="ECO:0000256" key="5">
    <source>
        <dbReference type="ARBA" id="ARBA00023077"/>
    </source>
</evidence>
<evidence type="ECO:0000256" key="9">
    <source>
        <dbReference type="RuleBase" id="RU003357"/>
    </source>
</evidence>
<dbReference type="PANTHER" id="PTHR47234:SF2">
    <property type="entry name" value="TONB-DEPENDENT RECEPTOR"/>
    <property type="match status" value="1"/>
</dbReference>
<dbReference type="Pfam" id="PF07715">
    <property type="entry name" value="Plug"/>
    <property type="match status" value="1"/>
</dbReference>
<dbReference type="AlphaFoldDB" id="A0A8J2XP96"/>
<dbReference type="PANTHER" id="PTHR47234">
    <property type="match status" value="1"/>
</dbReference>
<evidence type="ECO:0000256" key="6">
    <source>
        <dbReference type="ARBA" id="ARBA00023136"/>
    </source>
</evidence>
<keyword evidence="14" id="KW-1185">Reference proteome</keyword>
<dbReference type="EMBL" id="BMDX01000021">
    <property type="protein sequence ID" value="GGA87156.1"/>
    <property type="molecule type" value="Genomic_DNA"/>
</dbReference>
<dbReference type="RefSeq" id="WP_087507164.1">
    <property type="nucleotide sequence ID" value="NZ_BMDX01000021.1"/>
</dbReference>
<feature type="domain" description="TonB-dependent receptor-like beta-barrel" evidence="11">
    <location>
        <begin position="387"/>
        <end position="900"/>
    </location>
</feature>